<reference evidence="2" key="2">
    <citation type="submission" date="2020-09" db="EMBL/GenBank/DDBJ databases">
        <authorList>
            <person name="Sun Q."/>
            <person name="Zhou Y."/>
        </authorList>
    </citation>
    <scope>NUCLEOTIDE SEQUENCE</scope>
    <source>
        <strain evidence="2">CGMCC 1.12777</strain>
    </source>
</reference>
<evidence type="ECO:0000313" key="3">
    <source>
        <dbReference type="Proteomes" id="UP000656813"/>
    </source>
</evidence>
<sequence>MAGRKRFLVTKILNVVVSAVQILLGLYIVLKLFGAAEVPFVRWIYDLSKPFLAPFEGVFKPILFQEEYLLDLSALFALIIYSIVGYIIIRLVMAIESR</sequence>
<evidence type="ECO:0000313" key="2">
    <source>
        <dbReference type="EMBL" id="GGH75036.1"/>
    </source>
</evidence>
<feature type="transmembrane region" description="Helical" evidence="1">
    <location>
        <begin position="68"/>
        <end position="89"/>
    </location>
</feature>
<accession>A0A8J2ZSH6</accession>
<dbReference type="InterPro" id="IPR003425">
    <property type="entry name" value="CCB3/YggT"/>
</dbReference>
<keyword evidence="1" id="KW-1133">Transmembrane helix</keyword>
<dbReference type="RefSeq" id="WP_188495542.1">
    <property type="nucleotide sequence ID" value="NZ_BMFV01000002.1"/>
</dbReference>
<comment type="caution">
    <text evidence="2">The sequence shown here is derived from an EMBL/GenBank/DDBJ whole genome shotgun (WGS) entry which is preliminary data.</text>
</comment>
<gene>
    <name evidence="2" type="ORF">GCM10007096_03840</name>
</gene>
<keyword evidence="1" id="KW-0472">Membrane</keyword>
<name>A0A8J2ZSH6_9BACL</name>
<evidence type="ECO:0008006" key="4">
    <source>
        <dbReference type="Google" id="ProtNLM"/>
    </source>
</evidence>
<keyword evidence="3" id="KW-1185">Reference proteome</keyword>
<dbReference type="GO" id="GO:0016020">
    <property type="term" value="C:membrane"/>
    <property type="evidence" value="ECO:0007669"/>
    <property type="project" value="InterPro"/>
</dbReference>
<proteinExistence type="predicted"/>
<reference evidence="2" key="1">
    <citation type="journal article" date="2014" name="Int. J. Syst. Evol. Microbiol.">
        <title>Complete genome sequence of Corynebacterium casei LMG S-19264T (=DSM 44701T), isolated from a smear-ripened cheese.</title>
        <authorList>
            <consortium name="US DOE Joint Genome Institute (JGI-PGF)"/>
            <person name="Walter F."/>
            <person name="Albersmeier A."/>
            <person name="Kalinowski J."/>
            <person name="Ruckert C."/>
        </authorList>
    </citation>
    <scope>NUCLEOTIDE SEQUENCE</scope>
    <source>
        <strain evidence="2">CGMCC 1.12777</strain>
    </source>
</reference>
<dbReference type="Pfam" id="PF02325">
    <property type="entry name" value="CCB3_YggT"/>
    <property type="match status" value="1"/>
</dbReference>
<dbReference type="AlphaFoldDB" id="A0A8J2ZSH6"/>
<evidence type="ECO:0000256" key="1">
    <source>
        <dbReference type="SAM" id="Phobius"/>
    </source>
</evidence>
<keyword evidence="1" id="KW-0812">Transmembrane</keyword>
<dbReference type="EMBL" id="BMFV01000002">
    <property type="protein sequence ID" value="GGH75036.1"/>
    <property type="molecule type" value="Genomic_DNA"/>
</dbReference>
<dbReference type="Proteomes" id="UP000656813">
    <property type="component" value="Unassembled WGS sequence"/>
</dbReference>
<protein>
    <recommendedName>
        <fullName evidence="4">YggT family protein</fullName>
    </recommendedName>
</protein>
<feature type="transmembrane region" description="Helical" evidence="1">
    <location>
        <begin position="12"/>
        <end position="30"/>
    </location>
</feature>
<organism evidence="2 3">
    <name type="scientific">Pullulanibacillus pueri</name>
    <dbReference type="NCBI Taxonomy" id="1437324"/>
    <lineage>
        <taxon>Bacteria</taxon>
        <taxon>Bacillati</taxon>
        <taxon>Bacillota</taxon>
        <taxon>Bacilli</taxon>
        <taxon>Bacillales</taxon>
        <taxon>Sporolactobacillaceae</taxon>
        <taxon>Pullulanibacillus</taxon>
    </lineage>
</organism>